<sequence>MRGEAGVAILLAVVASTVVVHAQTGGVKIDFETDYEVEYAGYDGWYNNRAHPEWGIADSPLTRRLPSHYQDGTYEPSGWDRPNPRTLSELTMKGVTGMGSFRNRSALLTFFGQQVVEEVLDAQRPGCPREYFNIQIPKGDPEYDPDSRGGREIPLLRSRYDMRITGFSPNFPRQQLNEITAFLDGGLMYGVTKAWADALRLLSSDRRGRLASCTDQGVPGCVNDMYPAYNTIGLPMANPPPPREHYLKSSRRFFKLGNPRGNENAFLLTFGVFWFRWHNYLADQIAAKNLDWSDERVFNEARKWVIATHQKIVLYDWLPDFLGENRRPADYKGYSSAVHPGVTHVFQSAAMRWGHTIVPPGVYRRSRVKPDGTCDWRNTTYYTSPHTSGQYFHGVRTCNSYWNSVEPHEEGFKAEDVAPFDGMAEFLLGMSSQVTEREDNIITEDLRGRVFGPLEFSRRDLMAINIQRGRDHGLPDYNTARVEYGLPPRKTFYDVNPWLFNGTYVEHGPELLANITAFATANNWTTDKCDIWVCGLLETTEAGPGELFGAVIKDQFERIRDGDRFWYENDKNGLFTKGEIEQINNITLFDIIKSISNITDADMQSNPFIATDSPCFQPKQLSQFDMEPCTPDTVDKTVDFKRETFDYFTGSEASYILTFMALAVFIIGCVAVLIYMARDRQKKEAVERNKKRKATSKQSKDGATIFLATEYVGKKEGERSVQVKLGTGKEIKVLNDRGKLLRTIDLRNHNQLVLYVEADKHRTLMAIHVPKEYDLILNFDYTEDRDNALMQVEDFLGAVEVGRRRQEMKSSDLMKAIVTKADRQKQLEKFFRIIFAQAGASGFKEQNGDDVHSGYFNKAFKEEKAREDISTYNSKDAKDVLTCELTRAEFAESLSMKPDSLFVEQMFNLVDKDGSGYINFREFLDVIVIFAKGNPDEKAKLMFDMYDVDGDGKLSREEFKTMLKSMMDMVNTEVEQSQLDMLVDSMMEQGGVRDREQMTQQDFINILGEHKQALSNAALNLGGLPTEKLKNQARRVSEANVLTPGEATRHQTVLNRARKTIIRAYQPPEERNGAASNRPSQRVGQGLKVDTLKDKKYTTNPVMKNFNALKRYIQNYRLHIFWLTLYTLVTIGIFAERAYYYSVEREHAGLRRIAGYGVTVTRGAASGMMWAFSIILVTMCRNTITHMRETFLHLYIPFDSAITLHKIIAMTGLFFTVMHCIGHAINFYHISTQTADDLTCLFRDYFHYSNELPKFHYWCFATTTGMTGVLLVLVIAIMYVFATQYARRYVFKAFWLTHNLYPILYILTIVHGSGNLVQEPFFYYFFLGPVILFTLDKLVSISRKKVEIPVVKAEHLPSNVTMLKFKRPTNFDYKSGQWVRIASAALGDNEYHPFTLTSAPHEDTLSLHIRSVGPWTNNLRKVYDPAKIQPDFGYPKVFVDGPYGEGHQDWYKFPVAILIGGGIGVTPFAAILKDIVQKSAQGAKFNCKKVYFLWVTRTQKQFEWLTDIIREVEEKDKNDLVSVHIFITQFYQKFDLRTTMLYICERHFQRISGRSLFTGLNSITHFGRPNFESFFDTLQDEHPEVSTFGVFSCGPPPMTYTADKACGAMNRVDGASFIHHFENF</sequence>
<dbReference type="EC" id="1.6.3.1" evidence="5"/>
<dbReference type="GO" id="GO:0005886">
    <property type="term" value="C:plasma membrane"/>
    <property type="evidence" value="ECO:0000318"/>
    <property type="project" value="GO_Central"/>
</dbReference>
<keyword evidence="13" id="KW-0106">Calcium</keyword>
<reference evidence="27" key="1">
    <citation type="journal article" date="2020" name="Nat. Ecol. Evol.">
        <title>Deeply conserved synteny resolves early events in vertebrate evolution.</title>
        <authorList>
            <person name="Simakov O."/>
            <person name="Marletaz F."/>
            <person name="Yue J.X."/>
            <person name="O'Connell B."/>
            <person name="Jenkins J."/>
            <person name="Brandt A."/>
            <person name="Calef R."/>
            <person name="Tung C.H."/>
            <person name="Huang T.K."/>
            <person name="Schmutz J."/>
            <person name="Satoh N."/>
            <person name="Yu J.K."/>
            <person name="Putnam N.H."/>
            <person name="Green R.E."/>
            <person name="Rokhsar D.S."/>
        </authorList>
    </citation>
    <scope>NUCLEOTIDE SEQUENCE [LARGE SCALE GENOMIC DNA]</scope>
    <source>
        <strain evidence="27">S238N-H82</strain>
    </source>
</reference>
<keyword evidence="6" id="KW-0575">Peroxidase</keyword>
<feature type="binding site" description="axial binding residue" evidence="22">
    <location>
        <position position="355"/>
    </location>
    <ligand>
        <name>heme b</name>
        <dbReference type="ChEBI" id="CHEBI:60344"/>
    </ligand>
    <ligandPart>
        <name>Fe</name>
        <dbReference type="ChEBI" id="CHEBI:18248"/>
    </ligandPart>
</feature>
<dbReference type="GO" id="GO:0042303">
    <property type="term" value="P:molting cycle"/>
    <property type="evidence" value="ECO:0007669"/>
    <property type="project" value="UniProtKB-ARBA"/>
</dbReference>
<dbReference type="Gene3D" id="1.10.238.10">
    <property type="entry name" value="EF-hand"/>
    <property type="match status" value="1"/>
</dbReference>
<comment type="catalytic activity">
    <reaction evidence="21">
        <text>NADPH + O2 + H(+) = H2O2 + NADP(+)</text>
        <dbReference type="Rhea" id="RHEA:11260"/>
        <dbReference type="ChEBI" id="CHEBI:15378"/>
        <dbReference type="ChEBI" id="CHEBI:15379"/>
        <dbReference type="ChEBI" id="CHEBI:16240"/>
        <dbReference type="ChEBI" id="CHEBI:57783"/>
        <dbReference type="ChEBI" id="CHEBI:58349"/>
        <dbReference type="EC" id="1.6.3.1"/>
    </reaction>
</comment>
<evidence type="ECO:0000256" key="10">
    <source>
        <dbReference type="ARBA" id="ARBA00022729"/>
    </source>
</evidence>
<keyword evidence="11" id="KW-0677">Repeat</keyword>
<evidence type="ECO:0000256" key="7">
    <source>
        <dbReference type="ARBA" id="ARBA00022630"/>
    </source>
</evidence>
<feature type="domain" description="FAD-binding FR-type" evidence="26">
    <location>
        <begin position="1343"/>
        <end position="1449"/>
    </location>
</feature>
<keyword evidence="7" id="KW-0285">Flavoprotein</keyword>
<dbReference type="Gene3D" id="2.40.30.10">
    <property type="entry name" value="Translation factors"/>
    <property type="match status" value="1"/>
</dbReference>
<dbReference type="RefSeq" id="XP_035667433.1">
    <property type="nucleotide sequence ID" value="XM_035811540.1"/>
</dbReference>
<evidence type="ECO:0000256" key="2">
    <source>
        <dbReference type="ARBA" id="ARBA00004424"/>
    </source>
</evidence>
<evidence type="ECO:0000256" key="4">
    <source>
        <dbReference type="ARBA" id="ARBA00005644"/>
    </source>
</evidence>
<dbReference type="GO" id="GO:0006979">
    <property type="term" value="P:response to oxidative stress"/>
    <property type="evidence" value="ECO:0007669"/>
    <property type="project" value="InterPro"/>
</dbReference>
<reference evidence="28" key="2">
    <citation type="submission" date="2025-08" db="UniProtKB">
        <authorList>
            <consortium name="RefSeq"/>
        </authorList>
    </citation>
    <scope>IDENTIFICATION</scope>
    <source>
        <strain evidence="28">S238N-H82</strain>
        <tissue evidence="28">Testes</tissue>
    </source>
</reference>
<keyword evidence="22" id="KW-0408">Iron</keyword>
<dbReference type="Gene3D" id="1.10.640.10">
    <property type="entry name" value="Haem peroxidase domain superfamily, animal type"/>
    <property type="match status" value="1"/>
</dbReference>
<feature type="transmembrane region" description="Helical" evidence="23">
    <location>
        <begin position="1153"/>
        <end position="1178"/>
    </location>
</feature>
<dbReference type="FunFam" id="2.40.30.10:FF:000059">
    <property type="entry name" value="dual oxidase isoform X1"/>
    <property type="match status" value="1"/>
</dbReference>
<keyword evidence="22" id="KW-0349">Heme</keyword>
<dbReference type="Pfam" id="PF00036">
    <property type="entry name" value="EF-hand_1"/>
    <property type="match status" value="2"/>
</dbReference>
<dbReference type="GO" id="GO:0016175">
    <property type="term" value="F:superoxide-generating NAD(P)H oxidase activity"/>
    <property type="evidence" value="ECO:0000318"/>
    <property type="project" value="GO_Central"/>
</dbReference>
<dbReference type="SMART" id="SM00054">
    <property type="entry name" value="EFh"/>
    <property type="match status" value="2"/>
</dbReference>
<dbReference type="InterPro" id="IPR019791">
    <property type="entry name" value="Haem_peroxidase_animal"/>
</dbReference>
<evidence type="ECO:0000259" key="26">
    <source>
        <dbReference type="PROSITE" id="PS51384"/>
    </source>
</evidence>
<dbReference type="FunFam" id="1.10.640.10:FF:000008">
    <property type="entry name" value="Dual oxidase 1"/>
    <property type="match status" value="1"/>
</dbReference>
<dbReference type="PRINTS" id="PR00457">
    <property type="entry name" value="ANPEROXIDASE"/>
</dbReference>
<evidence type="ECO:0000256" key="3">
    <source>
        <dbReference type="ARBA" id="ARBA00005197"/>
    </source>
</evidence>
<dbReference type="Gene3D" id="3.40.50.80">
    <property type="entry name" value="Nucleotide-binding domain of ferredoxin-NADP reductase (FNR) module"/>
    <property type="match status" value="1"/>
</dbReference>
<dbReference type="InterPro" id="IPR013130">
    <property type="entry name" value="Fe3_Rdtase_TM_dom"/>
</dbReference>
<keyword evidence="10 24" id="KW-0732">Signal</keyword>
<dbReference type="GeneID" id="118410062"/>
<dbReference type="PANTHER" id="PTHR11972">
    <property type="entry name" value="NADPH OXIDASE"/>
    <property type="match status" value="1"/>
</dbReference>
<name>A0A9J7KNU5_BRAFL</name>
<organism evidence="27 28">
    <name type="scientific">Branchiostoma floridae</name>
    <name type="common">Florida lancelet</name>
    <name type="synonym">Amphioxus</name>
    <dbReference type="NCBI Taxonomy" id="7739"/>
    <lineage>
        <taxon>Eukaryota</taxon>
        <taxon>Metazoa</taxon>
        <taxon>Chordata</taxon>
        <taxon>Cephalochordata</taxon>
        <taxon>Leptocardii</taxon>
        <taxon>Amphioxiformes</taxon>
        <taxon>Branchiostomatidae</taxon>
        <taxon>Branchiostoma</taxon>
    </lineage>
</organism>
<evidence type="ECO:0000256" key="24">
    <source>
        <dbReference type="SAM" id="SignalP"/>
    </source>
</evidence>
<feature type="domain" description="EF-hand" evidence="25">
    <location>
        <begin position="898"/>
        <end position="933"/>
    </location>
</feature>
<comment type="pathway">
    <text evidence="3">Hormone biosynthesis; thyroid hormone biosynthesis.</text>
</comment>
<dbReference type="CDD" id="cd09820">
    <property type="entry name" value="dual_peroxidase_like"/>
    <property type="match status" value="1"/>
</dbReference>
<keyword evidence="8 23" id="KW-0812">Transmembrane</keyword>
<dbReference type="CDD" id="cd06186">
    <property type="entry name" value="NOX_Duox_like_FAD_NADP"/>
    <property type="match status" value="1"/>
</dbReference>
<evidence type="ECO:0000256" key="9">
    <source>
        <dbReference type="ARBA" id="ARBA00022723"/>
    </source>
</evidence>
<dbReference type="InterPro" id="IPR018247">
    <property type="entry name" value="EF_Hand_1_Ca_BS"/>
</dbReference>
<feature type="signal peptide" evidence="24">
    <location>
        <begin position="1"/>
        <end position="22"/>
    </location>
</feature>
<dbReference type="Pfam" id="PF03098">
    <property type="entry name" value="An_peroxidase"/>
    <property type="match status" value="1"/>
</dbReference>
<feature type="transmembrane region" description="Helical" evidence="23">
    <location>
        <begin position="1120"/>
        <end position="1141"/>
    </location>
</feature>
<dbReference type="GO" id="GO:0043020">
    <property type="term" value="C:NADPH oxidase complex"/>
    <property type="evidence" value="ECO:0000318"/>
    <property type="project" value="GO_Central"/>
</dbReference>
<evidence type="ECO:0000256" key="11">
    <source>
        <dbReference type="ARBA" id="ARBA00022737"/>
    </source>
</evidence>
<dbReference type="FunFam" id="3.40.50.80:FF:000020">
    <property type="entry name" value="Dual oxidase 1"/>
    <property type="match status" value="1"/>
</dbReference>
<comment type="similarity">
    <text evidence="4">In the N-terminal section; belongs to the peroxidase family.</text>
</comment>
<dbReference type="InterPro" id="IPR002048">
    <property type="entry name" value="EF_hand_dom"/>
</dbReference>
<evidence type="ECO:0000256" key="5">
    <source>
        <dbReference type="ARBA" id="ARBA00012698"/>
    </source>
</evidence>
<dbReference type="GO" id="GO:0042742">
    <property type="term" value="P:defense response to bacterium"/>
    <property type="evidence" value="ECO:0007669"/>
    <property type="project" value="UniProtKB-ARBA"/>
</dbReference>
<dbReference type="PROSITE" id="PS00018">
    <property type="entry name" value="EF_HAND_1"/>
    <property type="match status" value="2"/>
</dbReference>
<evidence type="ECO:0000256" key="6">
    <source>
        <dbReference type="ARBA" id="ARBA00022559"/>
    </source>
</evidence>
<keyword evidence="18" id="KW-0325">Glycoprotein</keyword>
<dbReference type="InterPro" id="IPR037120">
    <property type="entry name" value="Haem_peroxidase_sf_animal"/>
</dbReference>
<feature type="transmembrane region" description="Helical" evidence="23">
    <location>
        <begin position="1207"/>
        <end position="1228"/>
    </location>
</feature>
<dbReference type="PANTHER" id="PTHR11972:SF208">
    <property type="entry name" value="DUAL OXIDASE-LIKE PROTEIN"/>
    <property type="match status" value="1"/>
</dbReference>
<dbReference type="InterPro" id="IPR013121">
    <property type="entry name" value="Fe_red_NAD-bd_6"/>
</dbReference>
<dbReference type="PROSITE" id="PS51384">
    <property type="entry name" value="FAD_FR"/>
    <property type="match status" value="1"/>
</dbReference>
<comment type="function">
    <text evidence="1">Generates hydrogen peroxide which is required for the activity of thyroid peroxidase/TPO and lactoperoxidase/LPO. Plays a role in thyroid hormones synthesis and lactoperoxidase-mediated antimicrobial defense at the surface of mucosa. May have its own peroxidase activity through its N-terminal peroxidase-like domain.</text>
</comment>
<evidence type="ECO:0000256" key="18">
    <source>
        <dbReference type="ARBA" id="ARBA00023180"/>
    </source>
</evidence>
<evidence type="ECO:0000256" key="17">
    <source>
        <dbReference type="ARBA" id="ARBA00023136"/>
    </source>
</evidence>
<dbReference type="GO" id="GO:0042744">
    <property type="term" value="P:hydrogen peroxide catabolic process"/>
    <property type="evidence" value="ECO:0007669"/>
    <property type="project" value="UniProtKB-KW"/>
</dbReference>
<evidence type="ECO:0000256" key="13">
    <source>
        <dbReference type="ARBA" id="ARBA00022837"/>
    </source>
</evidence>
<dbReference type="CDD" id="cd00051">
    <property type="entry name" value="EFh"/>
    <property type="match status" value="1"/>
</dbReference>
<dbReference type="GO" id="GO:0009886">
    <property type="term" value="P:post-embryonic animal morphogenesis"/>
    <property type="evidence" value="ECO:0007669"/>
    <property type="project" value="UniProtKB-ARBA"/>
</dbReference>
<evidence type="ECO:0000256" key="8">
    <source>
        <dbReference type="ARBA" id="ARBA00022692"/>
    </source>
</evidence>
<dbReference type="GO" id="GO:0020037">
    <property type="term" value="F:heme binding"/>
    <property type="evidence" value="ECO:0007669"/>
    <property type="project" value="InterPro"/>
</dbReference>
<dbReference type="Pfam" id="PF01794">
    <property type="entry name" value="Ferric_reduct"/>
    <property type="match status" value="1"/>
</dbReference>
<dbReference type="InterPro" id="IPR050369">
    <property type="entry name" value="RBOH/FRE"/>
</dbReference>
<dbReference type="OMA" id="GIEPMIM"/>
<evidence type="ECO:0000256" key="23">
    <source>
        <dbReference type="SAM" id="Phobius"/>
    </source>
</evidence>
<dbReference type="SFLD" id="SFLDS00052">
    <property type="entry name" value="Ferric_Reductase_Domain"/>
    <property type="match status" value="1"/>
</dbReference>
<dbReference type="InterPro" id="IPR011992">
    <property type="entry name" value="EF-hand-dom_pair"/>
</dbReference>
<keyword evidence="19" id="KW-0376">Hydrogen peroxide</keyword>
<dbReference type="GO" id="GO:0016174">
    <property type="term" value="F:NAD(P)H oxidase H2O2-forming activity"/>
    <property type="evidence" value="ECO:0000318"/>
    <property type="project" value="GO_Central"/>
</dbReference>
<comment type="subcellular location">
    <subcellularLocation>
        <location evidence="2">Apical cell membrane</location>
        <topology evidence="2">Multi-pass membrane protein</topology>
    </subcellularLocation>
</comment>
<dbReference type="SUPFAM" id="SSF63380">
    <property type="entry name" value="Riboflavin synthase domain-like"/>
    <property type="match status" value="1"/>
</dbReference>
<evidence type="ECO:0000313" key="27">
    <source>
        <dbReference type="Proteomes" id="UP000001554"/>
    </source>
</evidence>
<dbReference type="OrthoDB" id="6019201at2759"/>
<keyword evidence="17 23" id="KW-0472">Membrane</keyword>
<dbReference type="Pfam" id="PF08022">
    <property type="entry name" value="FAD_binding_8"/>
    <property type="match status" value="1"/>
</dbReference>
<evidence type="ECO:0000256" key="16">
    <source>
        <dbReference type="ARBA" id="ARBA00023002"/>
    </source>
</evidence>
<dbReference type="KEGG" id="bfo:118410062"/>
<keyword evidence="14" id="KW-0521">NADP</keyword>
<dbReference type="PROSITE" id="PS50292">
    <property type="entry name" value="PEROXIDASE_3"/>
    <property type="match status" value="1"/>
</dbReference>
<dbReference type="GO" id="GO:0006952">
    <property type="term" value="P:defense response"/>
    <property type="evidence" value="ECO:0000318"/>
    <property type="project" value="GO_Central"/>
</dbReference>
<dbReference type="PROSITE" id="PS50222">
    <property type="entry name" value="EF_HAND_2"/>
    <property type="match status" value="2"/>
</dbReference>
<dbReference type="GO" id="GO:0005509">
    <property type="term" value="F:calcium ion binding"/>
    <property type="evidence" value="ECO:0007669"/>
    <property type="project" value="InterPro"/>
</dbReference>
<keyword evidence="27" id="KW-1185">Reference proteome</keyword>
<dbReference type="GO" id="GO:0016324">
    <property type="term" value="C:apical plasma membrane"/>
    <property type="evidence" value="ECO:0007669"/>
    <property type="project" value="UniProtKB-SubCell"/>
</dbReference>
<evidence type="ECO:0000256" key="14">
    <source>
        <dbReference type="ARBA" id="ARBA00022857"/>
    </source>
</evidence>
<dbReference type="SUPFAM" id="SSF52343">
    <property type="entry name" value="Ferredoxin reductase-like, C-terminal NADP-linked domain"/>
    <property type="match status" value="1"/>
</dbReference>
<keyword evidence="16" id="KW-0560">Oxidoreductase</keyword>
<dbReference type="SFLD" id="SFLDG01169">
    <property type="entry name" value="NADPH_oxidase_subgroup_(NOX)"/>
    <property type="match status" value="1"/>
</dbReference>
<evidence type="ECO:0000256" key="1">
    <source>
        <dbReference type="ARBA" id="ARBA00003796"/>
    </source>
</evidence>
<dbReference type="GO" id="GO:0042554">
    <property type="term" value="P:superoxide anion generation"/>
    <property type="evidence" value="ECO:0000318"/>
    <property type="project" value="GO_Central"/>
</dbReference>
<feature type="transmembrane region" description="Helical" evidence="23">
    <location>
        <begin position="1255"/>
        <end position="1282"/>
    </location>
</feature>
<evidence type="ECO:0000313" key="28">
    <source>
        <dbReference type="RefSeq" id="XP_035667433.1"/>
    </source>
</evidence>
<accession>A0A9J7KNU5</accession>
<evidence type="ECO:0000259" key="25">
    <source>
        <dbReference type="PROSITE" id="PS50222"/>
    </source>
</evidence>
<dbReference type="Proteomes" id="UP000001554">
    <property type="component" value="Chromosome 2"/>
</dbReference>
<keyword evidence="15 23" id="KW-1133">Transmembrane helix</keyword>
<feature type="transmembrane region" description="Helical" evidence="23">
    <location>
        <begin position="655"/>
        <end position="675"/>
    </location>
</feature>
<dbReference type="GO" id="GO:0004601">
    <property type="term" value="F:peroxidase activity"/>
    <property type="evidence" value="ECO:0007669"/>
    <property type="project" value="UniProtKB-KW"/>
</dbReference>
<dbReference type="Pfam" id="PF08030">
    <property type="entry name" value="NAD_binding_6"/>
    <property type="match status" value="1"/>
</dbReference>
<evidence type="ECO:0000256" key="19">
    <source>
        <dbReference type="ARBA" id="ARBA00023324"/>
    </source>
</evidence>
<feature type="transmembrane region" description="Helical" evidence="23">
    <location>
        <begin position="1289"/>
        <end position="1309"/>
    </location>
</feature>
<dbReference type="InterPro" id="IPR039261">
    <property type="entry name" value="FNR_nucleotide-bd"/>
</dbReference>
<protein>
    <recommendedName>
        <fullName evidence="5">NAD(P)H oxidase (H2O2-forming)</fullName>
        <ecNumber evidence="5">1.6.3.1</ecNumber>
    </recommendedName>
</protein>
<keyword evidence="9 22" id="KW-0479">Metal-binding</keyword>
<dbReference type="InterPro" id="IPR034821">
    <property type="entry name" value="DUOX_peroxidase"/>
</dbReference>
<dbReference type="SUPFAM" id="SSF47473">
    <property type="entry name" value="EF-hand"/>
    <property type="match status" value="1"/>
</dbReference>
<dbReference type="InterPro" id="IPR017938">
    <property type="entry name" value="Riboflavin_synthase-like_b-brl"/>
</dbReference>
<feature type="transmembrane region" description="Helical" evidence="23">
    <location>
        <begin position="1321"/>
        <end position="1339"/>
    </location>
</feature>
<dbReference type="SUPFAM" id="SSF48113">
    <property type="entry name" value="Heme-dependent peroxidases"/>
    <property type="match status" value="1"/>
</dbReference>
<evidence type="ECO:0000256" key="12">
    <source>
        <dbReference type="ARBA" id="ARBA00022827"/>
    </source>
</evidence>
<gene>
    <name evidence="28" type="primary">LOC118410062</name>
</gene>
<evidence type="ECO:0000256" key="15">
    <source>
        <dbReference type="ARBA" id="ARBA00022989"/>
    </source>
</evidence>
<keyword evidence="12" id="KW-0274">FAD</keyword>
<comment type="catalytic activity">
    <reaction evidence="20">
        <text>NADH + O2 + H(+) = H2O2 + NAD(+)</text>
        <dbReference type="Rhea" id="RHEA:11264"/>
        <dbReference type="ChEBI" id="CHEBI:15378"/>
        <dbReference type="ChEBI" id="CHEBI:15379"/>
        <dbReference type="ChEBI" id="CHEBI:16240"/>
        <dbReference type="ChEBI" id="CHEBI:57540"/>
        <dbReference type="ChEBI" id="CHEBI:57945"/>
        <dbReference type="EC" id="1.6.3.1"/>
    </reaction>
</comment>
<proteinExistence type="inferred from homology"/>
<dbReference type="InterPro" id="IPR017927">
    <property type="entry name" value="FAD-bd_FR_type"/>
</dbReference>
<dbReference type="SFLD" id="SFLDG01168">
    <property type="entry name" value="Ferric_reductase_subgroup_(FRE"/>
    <property type="match status" value="1"/>
</dbReference>
<evidence type="ECO:0000256" key="21">
    <source>
        <dbReference type="ARBA" id="ARBA00048762"/>
    </source>
</evidence>
<dbReference type="InterPro" id="IPR010255">
    <property type="entry name" value="Haem_peroxidase_sf"/>
</dbReference>
<feature type="domain" description="EF-hand" evidence="25">
    <location>
        <begin position="934"/>
        <end position="969"/>
    </location>
</feature>
<dbReference type="InterPro" id="IPR013112">
    <property type="entry name" value="FAD-bd_8"/>
</dbReference>
<evidence type="ECO:0000256" key="20">
    <source>
        <dbReference type="ARBA" id="ARBA00047455"/>
    </source>
</evidence>
<evidence type="ECO:0000256" key="22">
    <source>
        <dbReference type="PIRSR" id="PIRSR619791-2"/>
    </source>
</evidence>
<feature type="chain" id="PRO_5039952042" description="NAD(P)H oxidase (H2O2-forming)" evidence="24">
    <location>
        <begin position="23"/>
        <end position="1624"/>
    </location>
</feature>